<dbReference type="EMBL" id="BGPR01000735">
    <property type="protein sequence ID" value="GBM33502.1"/>
    <property type="molecule type" value="Genomic_DNA"/>
</dbReference>
<dbReference type="OrthoDB" id="5538176at2759"/>
<dbReference type="Proteomes" id="UP000499080">
    <property type="component" value="Unassembled WGS sequence"/>
</dbReference>
<feature type="region of interest" description="Disordered" evidence="1">
    <location>
        <begin position="63"/>
        <end position="104"/>
    </location>
</feature>
<gene>
    <name evidence="2" type="ORF">AVEN_273000_1</name>
</gene>
<proteinExistence type="predicted"/>
<comment type="caution">
    <text evidence="2">The sequence shown here is derived from an EMBL/GenBank/DDBJ whole genome shotgun (WGS) entry which is preliminary data.</text>
</comment>
<protein>
    <submittedName>
        <fullName evidence="2">Uncharacterized protein</fullName>
    </submittedName>
</protein>
<sequence length="104" mass="11525">MEELETRHACLTVDAMCRRVTSYSLAQSEPSKVTMVLCSSTECLYASRRRIFQVSALTVDGRFPPWNQGSIPEGEPEKQLPRPSKAAAAQITHSQNERGVSGEK</sequence>
<name>A0A4Y2EW59_ARAVE</name>
<evidence type="ECO:0000313" key="3">
    <source>
        <dbReference type="Proteomes" id="UP000499080"/>
    </source>
</evidence>
<organism evidence="2 3">
    <name type="scientific">Araneus ventricosus</name>
    <name type="common">Orbweaver spider</name>
    <name type="synonym">Epeira ventricosa</name>
    <dbReference type="NCBI Taxonomy" id="182803"/>
    <lineage>
        <taxon>Eukaryota</taxon>
        <taxon>Metazoa</taxon>
        <taxon>Ecdysozoa</taxon>
        <taxon>Arthropoda</taxon>
        <taxon>Chelicerata</taxon>
        <taxon>Arachnida</taxon>
        <taxon>Araneae</taxon>
        <taxon>Araneomorphae</taxon>
        <taxon>Entelegynae</taxon>
        <taxon>Araneoidea</taxon>
        <taxon>Araneidae</taxon>
        <taxon>Araneus</taxon>
    </lineage>
</organism>
<evidence type="ECO:0000313" key="2">
    <source>
        <dbReference type="EMBL" id="GBM33502.1"/>
    </source>
</evidence>
<keyword evidence="3" id="KW-1185">Reference proteome</keyword>
<reference evidence="2 3" key="1">
    <citation type="journal article" date="2019" name="Sci. Rep.">
        <title>Orb-weaving spider Araneus ventricosus genome elucidates the spidroin gene catalogue.</title>
        <authorList>
            <person name="Kono N."/>
            <person name="Nakamura H."/>
            <person name="Ohtoshi R."/>
            <person name="Moran D.A.P."/>
            <person name="Shinohara A."/>
            <person name="Yoshida Y."/>
            <person name="Fujiwara M."/>
            <person name="Mori M."/>
            <person name="Tomita M."/>
            <person name="Arakawa K."/>
        </authorList>
    </citation>
    <scope>NUCLEOTIDE SEQUENCE [LARGE SCALE GENOMIC DNA]</scope>
</reference>
<accession>A0A4Y2EW59</accession>
<evidence type="ECO:0000256" key="1">
    <source>
        <dbReference type="SAM" id="MobiDB-lite"/>
    </source>
</evidence>
<dbReference type="AlphaFoldDB" id="A0A4Y2EW59"/>